<dbReference type="InterPro" id="IPR001304">
    <property type="entry name" value="C-type_lectin-like"/>
</dbReference>
<dbReference type="Pfam" id="PF00059">
    <property type="entry name" value="Lectin_C"/>
    <property type="match status" value="1"/>
</dbReference>
<evidence type="ECO:0000259" key="2">
    <source>
        <dbReference type="PROSITE" id="PS50041"/>
    </source>
</evidence>
<dbReference type="EMBL" id="JACVVK020000043">
    <property type="protein sequence ID" value="KAK7499638.1"/>
    <property type="molecule type" value="Genomic_DNA"/>
</dbReference>
<comment type="caution">
    <text evidence="3">The sequence shown here is derived from an EMBL/GenBank/DDBJ whole genome shotgun (WGS) entry which is preliminary data.</text>
</comment>
<accession>A0ABD0LKK8</accession>
<feature type="compositionally biased region" description="Polar residues" evidence="1">
    <location>
        <begin position="39"/>
        <end position="52"/>
    </location>
</feature>
<protein>
    <recommendedName>
        <fullName evidence="2">C-type lectin domain-containing protein</fullName>
    </recommendedName>
</protein>
<evidence type="ECO:0000313" key="4">
    <source>
        <dbReference type="Proteomes" id="UP001519460"/>
    </source>
</evidence>
<evidence type="ECO:0000313" key="3">
    <source>
        <dbReference type="EMBL" id="KAK7499638.1"/>
    </source>
</evidence>
<dbReference type="PROSITE" id="PS50041">
    <property type="entry name" value="C_TYPE_LECTIN_2"/>
    <property type="match status" value="1"/>
</dbReference>
<reference evidence="3 4" key="1">
    <citation type="journal article" date="2023" name="Sci. Data">
        <title>Genome assembly of the Korean intertidal mud-creeper Batillaria attramentaria.</title>
        <authorList>
            <person name="Patra A.K."/>
            <person name="Ho P.T."/>
            <person name="Jun S."/>
            <person name="Lee S.J."/>
            <person name="Kim Y."/>
            <person name="Won Y.J."/>
        </authorList>
    </citation>
    <scope>NUCLEOTIDE SEQUENCE [LARGE SCALE GENOMIC DNA]</scope>
    <source>
        <strain evidence="3">Wonlab-2016</strain>
    </source>
</reference>
<dbReference type="InterPro" id="IPR016186">
    <property type="entry name" value="C-type_lectin-like/link_sf"/>
</dbReference>
<dbReference type="InterPro" id="IPR050801">
    <property type="entry name" value="Ca-Dep_Lectins_ImmuneDev"/>
</dbReference>
<dbReference type="SUPFAM" id="SSF56436">
    <property type="entry name" value="C-type lectin-like"/>
    <property type="match status" value="1"/>
</dbReference>
<dbReference type="SMART" id="SM00034">
    <property type="entry name" value="CLECT"/>
    <property type="match status" value="1"/>
</dbReference>
<dbReference type="AlphaFoldDB" id="A0ABD0LKK8"/>
<organism evidence="3 4">
    <name type="scientific">Batillaria attramentaria</name>
    <dbReference type="NCBI Taxonomy" id="370345"/>
    <lineage>
        <taxon>Eukaryota</taxon>
        <taxon>Metazoa</taxon>
        <taxon>Spiralia</taxon>
        <taxon>Lophotrochozoa</taxon>
        <taxon>Mollusca</taxon>
        <taxon>Gastropoda</taxon>
        <taxon>Caenogastropoda</taxon>
        <taxon>Sorbeoconcha</taxon>
        <taxon>Cerithioidea</taxon>
        <taxon>Batillariidae</taxon>
        <taxon>Batillaria</taxon>
    </lineage>
</organism>
<dbReference type="PANTHER" id="PTHR22801:SF63">
    <property type="entry name" value="C-TYPE LECTIN DOMAIN-CONTAINING PROTEIN"/>
    <property type="match status" value="1"/>
</dbReference>
<feature type="domain" description="C-type lectin" evidence="2">
    <location>
        <begin position="262"/>
        <end position="376"/>
    </location>
</feature>
<dbReference type="Gene3D" id="3.10.100.10">
    <property type="entry name" value="Mannose-Binding Protein A, subunit A"/>
    <property type="match status" value="1"/>
</dbReference>
<dbReference type="Proteomes" id="UP001519460">
    <property type="component" value="Unassembled WGS sequence"/>
</dbReference>
<name>A0ABD0LKK8_9CAEN</name>
<keyword evidence="4" id="KW-1185">Reference proteome</keyword>
<gene>
    <name evidence="3" type="ORF">BaRGS_00009290</name>
</gene>
<proteinExistence type="predicted"/>
<dbReference type="InterPro" id="IPR016187">
    <property type="entry name" value="CTDL_fold"/>
</dbReference>
<sequence>MIRIVPYKQLNSSRLHNLIAALSTEMLLTLSIASSSGHRTTTQFPQSGQQPVTDDRSGSSVPRFHRSAVRTGGLLSCLFYLQALLAGPHYNTKLFTLNSSISVYNVCSCCNCDSRESFSSLMWCVTSLRHASPELPAFCIVLLILYPKPHTPAGSHARTLVPRTRGVLWLVTTLIQEAASLVGDLMMTPTSTIPPALLGTPTTLFKIVVSQIHIDKKPQAEWICFMVKLQLNVITHAELVSRAVCPKDKGYVQYDSHQPPLCLRYLGEILEQLDAVSRCEEDGAKLVRVKTTEVYSIVQQIVNDASCTDFIWIGADDRAVEGQFVWSDGTSLTRGAVIWRAPSEGYAGAGENCVCVSTTQLLVDCACHHPHSFICQYDI</sequence>
<feature type="region of interest" description="Disordered" evidence="1">
    <location>
        <begin position="39"/>
        <end position="61"/>
    </location>
</feature>
<dbReference type="PANTHER" id="PTHR22801">
    <property type="entry name" value="LITHOSTATHINE"/>
    <property type="match status" value="1"/>
</dbReference>
<dbReference type="CDD" id="cd00037">
    <property type="entry name" value="CLECT"/>
    <property type="match status" value="1"/>
</dbReference>
<evidence type="ECO:0000256" key="1">
    <source>
        <dbReference type="SAM" id="MobiDB-lite"/>
    </source>
</evidence>